<dbReference type="InterPro" id="IPR012338">
    <property type="entry name" value="Beta-lactam/transpept-like"/>
</dbReference>
<feature type="domain" description="Beta-lactamase-related" evidence="1">
    <location>
        <begin position="33"/>
        <end position="354"/>
    </location>
</feature>
<dbReference type="PANTHER" id="PTHR43319">
    <property type="entry name" value="BETA-LACTAMASE-RELATED"/>
    <property type="match status" value="1"/>
</dbReference>
<evidence type="ECO:0000259" key="1">
    <source>
        <dbReference type="Pfam" id="PF00144"/>
    </source>
</evidence>
<protein>
    <submittedName>
        <fullName evidence="3">Beta-lactamase family protein</fullName>
    </submittedName>
    <submittedName>
        <fullName evidence="2">CubicO group peptidase (Beta-lactamase class C family)</fullName>
    </submittedName>
</protein>
<dbReference type="RefSeq" id="WP_204844613.1">
    <property type="nucleotide sequence ID" value="NZ_JAFBCL010000001.1"/>
</dbReference>
<evidence type="ECO:0000313" key="4">
    <source>
        <dbReference type="Proteomes" id="UP000671828"/>
    </source>
</evidence>
<evidence type="ECO:0000313" key="2">
    <source>
        <dbReference type="EMBL" id="MBM7814054.1"/>
    </source>
</evidence>
<dbReference type="InterPro" id="IPR052907">
    <property type="entry name" value="Beta-lactamase/esterase"/>
</dbReference>
<gene>
    <name evidence="3" type="ORF">J7S33_25485</name>
    <name evidence="2" type="ORF">JOE68_004919</name>
</gene>
<dbReference type="Proteomes" id="UP001195724">
    <property type="component" value="Unassembled WGS sequence"/>
</dbReference>
<keyword evidence="5" id="KW-1185">Reference proteome</keyword>
<dbReference type="Pfam" id="PF00144">
    <property type="entry name" value="Beta-lactamase"/>
    <property type="match status" value="1"/>
</dbReference>
<dbReference type="Proteomes" id="UP000671828">
    <property type="component" value="Chromosome"/>
</dbReference>
<dbReference type="AlphaFoldDB" id="A0A8T8HV59"/>
<name>A0A8T8HV59_9PSEU</name>
<sequence length="370" mass="38946">MPLTVEGTVAPGFEQVAEVFLAGGDPAQCCAHVGGEPVIDLWRGRSGEEVQVVFSATKGATAACANLLVQRGLLDLDAPVTRYWPGYARRGKGSTLVRWLLSHRSGVLAPEPGLTFEDVLDWGAVTEALAAAAPAWEPGSAYGYHAQSFGWLVGELVRRVDGRGLGRFFAEEVAGPAGADFWIGLPEAEEHRLARVVSHQPAPDALGDVDLSQFISPHLMPAFTLNGALPGDTAAAAEDRRFRAAEIGASGGVSNARGLSRLYSWLLDEFTPDTLADVLRPETSGPDQVLSTPAMPVEQRFGRGFVLPRRDGTPAGAPTFGHGGAGGTTAFADPGRRLTFAYTTTELVPGPPGLDARVEPVVRALYAALG</sequence>
<dbReference type="EMBL" id="CP072788">
    <property type="protein sequence ID" value="QTR02453.1"/>
    <property type="molecule type" value="Genomic_DNA"/>
</dbReference>
<proteinExistence type="predicted"/>
<reference evidence="2 5" key="1">
    <citation type="submission" date="2021-01" db="EMBL/GenBank/DDBJ databases">
        <title>Sequencing the genomes of 1000 actinobacteria strains.</title>
        <authorList>
            <person name="Klenk H.-P."/>
        </authorList>
    </citation>
    <scope>NUCLEOTIDE SEQUENCE [LARGE SCALE GENOMIC DNA]</scope>
    <source>
        <strain evidence="2 5">DSM 44581</strain>
    </source>
</reference>
<dbReference type="Gene3D" id="3.40.710.10">
    <property type="entry name" value="DD-peptidase/beta-lactamase superfamily"/>
    <property type="match status" value="1"/>
</dbReference>
<dbReference type="SUPFAM" id="SSF56601">
    <property type="entry name" value="beta-lactamase/transpeptidase-like"/>
    <property type="match status" value="1"/>
</dbReference>
<reference evidence="3" key="2">
    <citation type="submission" date="2021-04" db="EMBL/GenBank/DDBJ databases">
        <title>Saccharothrix algeriensis WGS.</title>
        <authorList>
            <person name="Stuskova K."/>
            <person name="Hakalova E."/>
            <person name="Tebbal A.B."/>
            <person name="Eichmeier A."/>
        </authorList>
    </citation>
    <scope>NUCLEOTIDE SEQUENCE</scope>
    <source>
        <strain evidence="3">NRRL B-24137</strain>
    </source>
</reference>
<evidence type="ECO:0000313" key="3">
    <source>
        <dbReference type="EMBL" id="QTR02453.1"/>
    </source>
</evidence>
<evidence type="ECO:0000313" key="5">
    <source>
        <dbReference type="Proteomes" id="UP001195724"/>
    </source>
</evidence>
<organism evidence="3 4">
    <name type="scientific">Saccharothrix algeriensis</name>
    <dbReference type="NCBI Taxonomy" id="173560"/>
    <lineage>
        <taxon>Bacteria</taxon>
        <taxon>Bacillati</taxon>
        <taxon>Actinomycetota</taxon>
        <taxon>Actinomycetes</taxon>
        <taxon>Pseudonocardiales</taxon>
        <taxon>Pseudonocardiaceae</taxon>
        <taxon>Saccharothrix</taxon>
    </lineage>
</organism>
<accession>A0A8T8HV59</accession>
<dbReference type="PANTHER" id="PTHR43319:SF3">
    <property type="entry name" value="BETA-LACTAMASE-RELATED DOMAIN-CONTAINING PROTEIN"/>
    <property type="match status" value="1"/>
</dbReference>
<dbReference type="EMBL" id="JAFBCL010000001">
    <property type="protein sequence ID" value="MBM7814054.1"/>
    <property type="molecule type" value="Genomic_DNA"/>
</dbReference>
<dbReference type="InterPro" id="IPR001466">
    <property type="entry name" value="Beta-lactam-related"/>
</dbReference>